<dbReference type="RefSeq" id="XP_066086376.1">
    <property type="nucleotide sequence ID" value="XM_066230279.1"/>
</dbReference>
<feature type="compositionally biased region" description="Basic and acidic residues" evidence="1">
    <location>
        <begin position="424"/>
        <end position="436"/>
    </location>
</feature>
<protein>
    <recommendedName>
        <fullName evidence="4">Zn(2)-C6 fungal-type domain-containing protein</fullName>
    </recommendedName>
</protein>
<evidence type="ECO:0000313" key="2">
    <source>
        <dbReference type="EMBL" id="WWD08409.1"/>
    </source>
</evidence>
<feature type="compositionally biased region" description="Basic and acidic residues" evidence="1">
    <location>
        <begin position="267"/>
        <end position="276"/>
    </location>
</feature>
<dbReference type="EMBL" id="CP144090">
    <property type="protein sequence ID" value="WWD08409.1"/>
    <property type="molecule type" value="Genomic_DNA"/>
</dbReference>
<dbReference type="Proteomes" id="UP001358614">
    <property type="component" value="Chromosome 2"/>
</dbReference>
<keyword evidence="3" id="KW-1185">Reference proteome</keyword>
<feature type="region of interest" description="Disordered" evidence="1">
    <location>
        <begin position="31"/>
        <end position="53"/>
    </location>
</feature>
<feature type="compositionally biased region" description="Polar residues" evidence="1">
    <location>
        <begin position="249"/>
        <end position="262"/>
    </location>
</feature>
<reference evidence="2 3" key="1">
    <citation type="submission" date="2024-01" db="EMBL/GenBank/DDBJ databases">
        <title>Comparative genomics of Cryptococcus and Kwoniella reveals pathogenesis evolution and contrasting modes of karyotype evolution via chromosome fusion or intercentromeric recombination.</title>
        <authorList>
            <person name="Coelho M.A."/>
            <person name="David-Palma M."/>
            <person name="Shea T."/>
            <person name="Bowers K."/>
            <person name="McGinley-Smith S."/>
            <person name="Mohammad A.W."/>
            <person name="Gnirke A."/>
            <person name="Yurkov A.M."/>
            <person name="Nowrousian M."/>
            <person name="Sun S."/>
            <person name="Cuomo C.A."/>
            <person name="Heitman J."/>
        </authorList>
    </citation>
    <scope>NUCLEOTIDE SEQUENCE [LARGE SCALE GENOMIC DNA]</scope>
    <source>
        <strain evidence="2 3">PYCC6329</strain>
    </source>
</reference>
<evidence type="ECO:0000313" key="3">
    <source>
        <dbReference type="Proteomes" id="UP001358614"/>
    </source>
</evidence>
<evidence type="ECO:0000256" key="1">
    <source>
        <dbReference type="SAM" id="MobiDB-lite"/>
    </source>
</evidence>
<sequence length="436" mass="47777">MSHQSQILPSSTASQADNATLPLVVTPSQLHHVPQPDRQEPQDHISGLSLHRGGTESFPSADFDFTIYQPDNTLQESSTMGPLGDYGNSTPVLTPDMTALEAEMTYLTSPASIGIGMGEGLSLYPYQDFGHTRSPSAFSSISASSTFKRQRLGLGSGEWSTPVSPKQSAINTLYRTLTAFGDYHINSPLERGPILLARDRLDSGLDIETIGIIRSRIEMERDKPEISSRAEVRWMCKESLRALEILQQDLTSSTEQEQTSGDTPAETGRKRPHPDSLPEFSTPFGPSTDTVTSDKVSMEMAPPARPSRDEAAGPGPASCNSCSKSHAKCTNYVSTRMDGSVCYGKCGECHDGRSKCSLADRDYQRSYKGDMTLIEDFIQGVKSTRARRVYSSLEEKEQAKEEYLASSSKSTEPEEAGTQAMESMTRRDEFGLRPRS</sequence>
<feature type="compositionally biased region" description="Basic and acidic residues" evidence="1">
    <location>
        <begin position="34"/>
        <end position="43"/>
    </location>
</feature>
<name>A0AAX4KR29_9TREE</name>
<dbReference type="KEGG" id="ker:91105322"/>
<proteinExistence type="predicted"/>
<accession>A0AAX4KR29</accession>
<feature type="region of interest" description="Disordered" evidence="1">
    <location>
        <begin position="249"/>
        <end position="324"/>
    </location>
</feature>
<feature type="compositionally biased region" description="Polar residues" evidence="1">
    <location>
        <begin position="284"/>
        <end position="295"/>
    </location>
</feature>
<organism evidence="2 3">
    <name type="scientific">Kwoniella europaea PYCC6329</name>
    <dbReference type="NCBI Taxonomy" id="1423913"/>
    <lineage>
        <taxon>Eukaryota</taxon>
        <taxon>Fungi</taxon>
        <taxon>Dikarya</taxon>
        <taxon>Basidiomycota</taxon>
        <taxon>Agaricomycotina</taxon>
        <taxon>Tremellomycetes</taxon>
        <taxon>Tremellales</taxon>
        <taxon>Cryptococcaceae</taxon>
        <taxon>Kwoniella</taxon>
    </lineage>
</organism>
<gene>
    <name evidence="2" type="ORF">V865_006521</name>
</gene>
<feature type="region of interest" description="Disordered" evidence="1">
    <location>
        <begin position="392"/>
        <end position="436"/>
    </location>
</feature>
<evidence type="ECO:0008006" key="4">
    <source>
        <dbReference type="Google" id="ProtNLM"/>
    </source>
</evidence>
<feature type="compositionally biased region" description="Basic and acidic residues" evidence="1">
    <location>
        <begin position="393"/>
        <end position="403"/>
    </location>
</feature>
<dbReference type="AlphaFoldDB" id="A0AAX4KR29"/>
<dbReference type="GeneID" id="91105322"/>